<keyword evidence="3 6" id="KW-0689">Ribosomal protein</keyword>
<name>A0A1E4TWD9_PACTA</name>
<dbReference type="AlphaFoldDB" id="A0A1E4TWD9"/>
<sequence length="258" mass="30287">MKIQTNALNVLERTSHYLKSGLLKKQPLWYKVVAAYPPQKDLTRKVKRVNEVLKNASELEPSKKALYKTRIQPNRLKNKLYQSQKLKFLEDDLRKLFYEQHPWELADPKNLIENEKIMHKTLNWKTIRQLYVPLSGESVVQRTLYILENENLSLLNAYDKARFEYYRVKIEQESEENISKEESAMYGAVFDKSLVEFGFNKEQEIIEKWKQDAEAATQLLEARFSSRTTAAEEESGPQDKEDVFGLENIESFDDVAKS</sequence>
<reference evidence="8" key="1">
    <citation type="submission" date="2016-05" db="EMBL/GenBank/DDBJ databases">
        <title>Comparative genomics of biotechnologically important yeasts.</title>
        <authorList>
            <consortium name="DOE Joint Genome Institute"/>
            <person name="Riley R."/>
            <person name="Haridas S."/>
            <person name="Wolfe K.H."/>
            <person name="Lopes M.R."/>
            <person name="Hittinger C.T."/>
            <person name="Goker M."/>
            <person name="Salamov A."/>
            <person name="Wisecaver J."/>
            <person name="Long T.M."/>
            <person name="Aerts A.L."/>
            <person name="Barry K."/>
            <person name="Choi C."/>
            <person name="Clum A."/>
            <person name="Coughlan A.Y."/>
            <person name="Deshpande S."/>
            <person name="Douglass A.P."/>
            <person name="Hanson S.J."/>
            <person name="Klenk H.-P."/>
            <person name="Labutti K."/>
            <person name="Lapidus A."/>
            <person name="Lindquist E."/>
            <person name="Lipzen A."/>
            <person name="Meier-Kolthoff J.P."/>
            <person name="Ohm R.A."/>
            <person name="Otillar R.P."/>
            <person name="Pangilinan J."/>
            <person name="Peng Y."/>
            <person name="Rokas A."/>
            <person name="Rosa C.A."/>
            <person name="Scheuner C."/>
            <person name="Sibirny A.A."/>
            <person name="Slot J.C."/>
            <person name="Stielow J.B."/>
            <person name="Sun H."/>
            <person name="Kurtzman C.P."/>
            <person name="Blackwell M."/>
            <person name="Grigoriev I.V."/>
            <person name="Jeffries T.W."/>
        </authorList>
    </citation>
    <scope>NUCLEOTIDE SEQUENCE [LARGE SCALE GENOMIC DNA]</scope>
    <source>
        <strain evidence="8">NRRL Y-2460</strain>
    </source>
</reference>
<evidence type="ECO:0000313" key="7">
    <source>
        <dbReference type="EMBL" id="ODV95978.1"/>
    </source>
</evidence>
<proteinExistence type="inferred from homology"/>
<evidence type="ECO:0000256" key="4">
    <source>
        <dbReference type="ARBA" id="ARBA00023128"/>
    </source>
</evidence>
<dbReference type="Proteomes" id="UP000094236">
    <property type="component" value="Unassembled WGS sequence"/>
</dbReference>
<evidence type="ECO:0000256" key="3">
    <source>
        <dbReference type="ARBA" id="ARBA00022980"/>
    </source>
</evidence>
<comment type="subcellular location">
    <subcellularLocation>
        <location evidence="1 6">Mitochondrion</location>
    </subcellularLocation>
</comment>
<dbReference type="PANTHER" id="PTHR37799:SF1">
    <property type="entry name" value="SMALL RIBOSOMAL SUBUNIT PROTEIN MS23"/>
    <property type="match status" value="1"/>
</dbReference>
<dbReference type="GO" id="GO:0005763">
    <property type="term" value="C:mitochondrial small ribosomal subunit"/>
    <property type="evidence" value="ECO:0007669"/>
    <property type="project" value="UniProtKB-UniRule"/>
</dbReference>
<comment type="subunit">
    <text evidence="6">Component of the mitochondrial small ribosomal subunit.</text>
</comment>
<comment type="similarity">
    <text evidence="2">Belongs to the mitochondrion-specific ribosomal protein mS23 family.</text>
</comment>
<dbReference type="PANTHER" id="PTHR37799">
    <property type="entry name" value="37S RIBOSOMAL PROTEIN S25, MITOCHONDRIAL"/>
    <property type="match status" value="1"/>
</dbReference>
<evidence type="ECO:0000256" key="6">
    <source>
        <dbReference type="PIRNR" id="PIRNR029764"/>
    </source>
</evidence>
<evidence type="ECO:0000256" key="2">
    <source>
        <dbReference type="ARBA" id="ARBA00009864"/>
    </source>
</evidence>
<dbReference type="InterPro" id="IPR016939">
    <property type="entry name" value="Ribosomal_mS23_fun"/>
</dbReference>
<gene>
    <name evidence="7" type="ORF">PACTADRAFT_49403</name>
</gene>
<evidence type="ECO:0000313" key="8">
    <source>
        <dbReference type="Proteomes" id="UP000094236"/>
    </source>
</evidence>
<dbReference type="GO" id="GO:0003735">
    <property type="term" value="F:structural constituent of ribosome"/>
    <property type="evidence" value="ECO:0007669"/>
    <property type="project" value="UniProtKB-UniRule"/>
</dbReference>
<keyword evidence="4 6" id="KW-0496">Mitochondrion</keyword>
<keyword evidence="5 6" id="KW-0687">Ribonucleoprotein</keyword>
<organism evidence="7 8">
    <name type="scientific">Pachysolen tannophilus NRRL Y-2460</name>
    <dbReference type="NCBI Taxonomy" id="669874"/>
    <lineage>
        <taxon>Eukaryota</taxon>
        <taxon>Fungi</taxon>
        <taxon>Dikarya</taxon>
        <taxon>Ascomycota</taxon>
        <taxon>Saccharomycotina</taxon>
        <taxon>Pichiomycetes</taxon>
        <taxon>Pachysolenaceae</taxon>
        <taxon>Pachysolen</taxon>
    </lineage>
</organism>
<dbReference type="Pfam" id="PF13741">
    <property type="entry name" value="MRP-S25"/>
    <property type="match status" value="1"/>
</dbReference>
<dbReference type="InterPro" id="IPR059242">
    <property type="entry name" value="mS23_dom"/>
</dbReference>
<keyword evidence="8" id="KW-1185">Reference proteome</keyword>
<protein>
    <recommendedName>
        <fullName evidence="6">37S ribosomal protein S25, mitochondrial</fullName>
    </recommendedName>
</protein>
<dbReference type="EMBL" id="KV454013">
    <property type="protein sequence ID" value="ODV95978.1"/>
    <property type="molecule type" value="Genomic_DNA"/>
</dbReference>
<evidence type="ECO:0000256" key="1">
    <source>
        <dbReference type="ARBA" id="ARBA00004173"/>
    </source>
</evidence>
<dbReference type="STRING" id="669874.A0A1E4TWD9"/>
<dbReference type="OrthoDB" id="5542239at2759"/>
<dbReference type="PIRSF" id="PIRSF029764">
    <property type="entry name" value="RSM25"/>
    <property type="match status" value="1"/>
</dbReference>
<accession>A0A1E4TWD9</accession>
<evidence type="ECO:0000256" key="5">
    <source>
        <dbReference type="ARBA" id="ARBA00023274"/>
    </source>
</evidence>
<dbReference type="CDD" id="cd23701">
    <property type="entry name" value="At1g26750"/>
    <property type="match status" value="1"/>
</dbReference>